<keyword evidence="4" id="KW-0804">Transcription</keyword>
<dbReference type="GO" id="GO:0005634">
    <property type="term" value="C:nucleus"/>
    <property type="evidence" value="ECO:0007669"/>
    <property type="project" value="UniProtKB-SubCell"/>
</dbReference>
<dbReference type="PANTHER" id="PTHR31744">
    <property type="entry name" value="PROTEIN CUP-SHAPED COTYLEDON 2-RELATED"/>
    <property type="match status" value="1"/>
</dbReference>
<feature type="compositionally biased region" description="Low complexity" evidence="6">
    <location>
        <begin position="248"/>
        <end position="257"/>
    </location>
</feature>
<feature type="region of interest" description="Disordered" evidence="6">
    <location>
        <begin position="239"/>
        <end position="304"/>
    </location>
</feature>
<evidence type="ECO:0000256" key="5">
    <source>
        <dbReference type="ARBA" id="ARBA00023242"/>
    </source>
</evidence>
<feature type="region of interest" description="Disordered" evidence="6">
    <location>
        <begin position="37"/>
        <end position="69"/>
    </location>
</feature>
<evidence type="ECO:0000256" key="3">
    <source>
        <dbReference type="ARBA" id="ARBA00023125"/>
    </source>
</evidence>
<dbReference type="GO" id="GO:0006355">
    <property type="term" value="P:regulation of DNA-templated transcription"/>
    <property type="evidence" value="ECO:0007669"/>
    <property type="project" value="InterPro"/>
</dbReference>
<dbReference type="Proteomes" id="UP000015105">
    <property type="component" value="Chromosome 1D"/>
</dbReference>
<evidence type="ECO:0000256" key="2">
    <source>
        <dbReference type="ARBA" id="ARBA00023015"/>
    </source>
</evidence>
<feature type="signal peptide" evidence="7">
    <location>
        <begin position="1"/>
        <end position="29"/>
    </location>
</feature>
<organism evidence="9 10">
    <name type="scientific">Aegilops tauschii subsp. strangulata</name>
    <name type="common">Goatgrass</name>
    <dbReference type="NCBI Taxonomy" id="200361"/>
    <lineage>
        <taxon>Eukaryota</taxon>
        <taxon>Viridiplantae</taxon>
        <taxon>Streptophyta</taxon>
        <taxon>Embryophyta</taxon>
        <taxon>Tracheophyta</taxon>
        <taxon>Spermatophyta</taxon>
        <taxon>Magnoliopsida</taxon>
        <taxon>Liliopsida</taxon>
        <taxon>Poales</taxon>
        <taxon>Poaceae</taxon>
        <taxon>BOP clade</taxon>
        <taxon>Pooideae</taxon>
        <taxon>Triticodae</taxon>
        <taxon>Triticeae</taxon>
        <taxon>Triticinae</taxon>
        <taxon>Aegilops</taxon>
    </lineage>
</organism>
<dbReference type="FunFam" id="2.170.150.80:FF:000007">
    <property type="entry name" value="NAC domain-containing protein 35"/>
    <property type="match status" value="1"/>
</dbReference>
<name>A0A452Z4Y2_AEGTS</name>
<keyword evidence="10" id="KW-1185">Reference proteome</keyword>
<dbReference type="PROSITE" id="PS51005">
    <property type="entry name" value="NAC"/>
    <property type="match status" value="1"/>
</dbReference>
<feature type="domain" description="NAC" evidence="8">
    <location>
        <begin position="88"/>
        <end position="237"/>
    </location>
</feature>
<feature type="compositionally biased region" description="Pro residues" evidence="6">
    <location>
        <begin position="317"/>
        <end position="326"/>
    </location>
</feature>
<dbReference type="Pfam" id="PF02365">
    <property type="entry name" value="NAM"/>
    <property type="match status" value="1"/>
</dbReference>
<dbReference type="STRING" id="200361.A0A452Z4Y2"/>
<dbReference type="EnsemblPlants" id="AET1Gv20634200.2">
    <property type="protein sequence ID" value="AET1Gv20634200.2"/>
    <property type="gene ID" value="AET1Gv20634200"/>
</dbReference>
<dbReference type="SUPFAM" id="SSF101941">
    <property type="entry name" value="NAC domain"/>
    <property type="match status" value="1"/>
</dbReference>
<reference evidence="9" key="3">
    <citation type="journal article" date="2017" name="Nature">
        <title>Genome sequence of the progenitor of the wheat D genome Aegilops tauschii.</title>
        <authorList>
            <person name="Luo M.C."/>
            <person name="Gu Y.Q."/>
            <person name="Puiu D."/>
            <person name="Wang H."/>
            <person name="Twardziok S.O."/>
            <person name="Deal K.R."/>
            <person name="Huo N."/>
            <person name="Zhu T."/>
            <person name="Wang L."/>
            <person name="Wang Y."/>
            <person name="McGuire P.E."/>
            <person name="Liu S."/>
            <person name="Long H."/>
            <person name="Ramasamy R.K."/>
            <person name="Rodriguez J.C."/>
            <person name="Van S.L."/>
            <person name="Yuan L."/>
            <person name="Wang Z."/>
            <person name="Xia Z."/>
            <person name="Xiao L."/>
            <person name="Anderson O.D."/>
            <person name="Ouyang S."/>
            <person name="Liang Y."/>
            <person name="Zimin A.V."/>
            <person name="Pertea G."/>
            <person name="Qi P."/>
            <person name="Bennetzen J.L."/>
            <person name="Dai X."/>
            <person name="Dawson M.W."/>
            <person name="Muller H.G."/>
            <person name="Kugler K."/>
            <person name="Rivarola-Duarte L."/>
            <person name="Spannagl M."/>
            <person name="Mayer K.F.X."/>
            <person name="Lu F.H."/>
            <person name="Bevan M.W."/>
            <person name="Leroy P."/>
            <person name="Li P."/>
            <person name="You F.M."/>
            <person name="Sun Q."/>
            <person name="Liu Z."/>
            <person name="Lyons E."/>
            <person name="Wicker T."/>
            <person name="Salzberg S.L."/>
            <person name="Devos K.M."/>
            <person name="Dvorak J."/>
        </authorList>
    </citation>
    <scope>NUCLEOTIDE SEQUENCE [LARGE SCALE GENOMIC DNA]</scope>
    <source>
        <strain evidence="9">cv. AL8/78</strain>
    </source>
</reference>
<dbReference type="InterPro" id="IPR036093">
    <property type="entry name" value="NAC_dom_sf"/>
</dbReference>
<evidence type="ECO:0000313" key="10">
    <source>
        <dbReference type="Proteomes" id="UP000015105"/>
    </source>
</evidence>
<evidence type="ECO:0000256" key="4">
    <source>
        <dbReference type="ARBA" id="ARBA00023163"/>
    </source>
</evidence>
<keyword evidence="2" id="KW-0805">Transcription regulation</keyword>
<dbReference type="GO" id="GO:0099402">
    <property type="term" value="P:plant organ development"/>
    <property type="evidence" value="ECO:0007669"/>
    <property type="project" value="UniProtKB-ARBA"/>
</dbReference>
<feature type="compositionally biased region" description="Polar residues" evidence="6">
    <location>
        <begin position="272"/>
        <end position="289"/>
    </location>
</feature>
<reference evidence="9" key="4">
    <citation type="submission" date="2019-03" db="UniProtKB">
        <authorList>
            <consortium name="EnsemblPlants"/>
        </authorList>
    </citation>
    <scope>IDENTIFICATION</scope>
</reference>
<proteinExistence type="predicted"/>
<keyword evidence="5" id="KW-0539">Nucleus</keyword>
<dbReference type="AlphaFoldDB" id="A0A452Z4Y2"/>
<keyword evidence="3" id="KW-0238">DNA-binding</keyword>
<feature type="region of interest" description="Disordered" evidence="6">
    <location>
        <begin position="377"/>
        <end position="432"/>
    </location>
</feature>
<dbReference type="GO" id="GO:0003677">
    <property type="term" value="F:DNA binding"/>
    <property type="evidence" value="ECO:0007669"/>
    <property type="project" value="UniProtKB-KW"/>
</dbReference>
<keyword evidence="7" id="KW-0732">Signal</keyword>
<dbReference type="Gramene" id="AET1Gv20634200.2">
    <property type="protein sequence ID" value="AET1Gv20634200.2"/>
    <property type="gene ID" value="AET1Gv20634200"/>
</dbReference>
<dbReference type="PANTHER" id="PTHR31744:SF109">
    <property type="entry name" value="OS05G0418800 PROTEIN"/>
    <property type="match status" value="1"/>
</dbReference>
<protein>
    <recommendedName>
        <fullName evidence="8">NAC domain-containing protein</fullName>
    </recommendedName>
</protein>
<dbReference type="Gene3D" id="2.170.150.80">
    <property type="entry name" value="NAC domain"/>
    <property type="match status" value="1"/>
</dbReference>
<dbReference type="InterPro" id="IPR003441">
    <property type="entry name" value="NAC-dom"/>
</dbReference>
<feature type="chain" id="PRO_5019194016" description="NAC domain-containing protein" evidence="7">
    <location>
        <begin position="30"/>
        <end position="432"/>
    </location>
</feature>
<evidence type="ECO:0000256" key="1">
    <source>
        <dbReference type="ARBA" id="ARBA00004123"/>
    </source>
</evidence>
<accession>A0A452Z4Y2</accession>
<comment type="subcellular location">
    <subcellularLocation>
        <location evidence="1">Nucleus</location>
    </subcellularLocation>
</comment>
<feature type="region of interest" description="Disordered" evidence="6">
    <location>
        <begin position="313"/>
        <end position="332"/>
    </location>
</feature>
<evidence type="ECO:0000256" key="6">
    <source>
        <dbReference type="SAM" id="MobiDB-lite"/>
    </source>
</evidence>
<evidence type="ECO:0000259" key="8">
    <source>
        <dbReference type="PROSITE" id="PS51005"/>
    </source>
</evidence>
<reference evidence="10" key="1">
    <citation type="journal article" date="2014" name="Science">
        <title>Ancient hybridizations among the ancestral genomes of bread wheat.</title>
        <authorList>
            <consortium name="International Wheat Genome Sequencing Consortium,"/>
            <person name="Marcussen T."/>
            <person name="Sandve S.R."/>
            <person name="Heier L."/>
            <person name="Spannagl M."/>
            <person name="Pfeifer M."/>
            <person name="Jakobsen K.S."/>
            <person name="Wulff B.B."/>
            <person name="Steuernagel B."/>
            <person name="Mayer K.F."/>
            <person name="Olsen O.A."/>
        </authorList>
    </citation>
    <scope>NUCLEOTIDE SEQUENCE [LARGE SCALE GENOMIC DNA]</scope>
    <source>
        <strain evidence="10">cv. AL8/78</strain>
    </source>
</reference>
<evidence type="ECO:0000313" key="9">
    <source>
        <dbReference type="EnsemblPlants" id="AET1Gv20634200.2"/>
    </source>
</evidence>
<evidence type="ECO:0000256" key="7">
    <source>
        <dbReference type="SAM" id="SignalP"/>
    </source>
</evidence>
<sequence>APPNCLPFLSHLVALASWLAGLLLPCAHARYAGNRHGEGEPAAMSRDVDEGSVSAATAGAGGGGEVGGEAAAGVSDEAAVDSHENDLVMPGFRFHPTEEELIEFYLRRKVEGRRFNVELITFLDLYRFDPWELPAMAVIGEKEWFFYVPRDRKYRNGDRPNRVTASGYWKATGADRMIRGENSRPIGLKKTLVFYSGKAPKGVRSSWIMNEYRLPPPTTDADLFYKSEISLCRVYKRSGIDDGHGRPSSSNVQASSSARPGTSRTIIPPAGQQVSSPLSTPMSPTQQPSFHGILGQGECSPAPLPAIMDQATAQLHQPPPPPPPRPSAFASAMSSTMSVAPAARSCTYSLMALADAPMMGSSSTPGDELSRLVGHSQAYPNHPAVGSHFLPSPSSSQIPPHGEMPVSPADKLWDWIHPDTTGSRDYGSSSFK</sequence>
<reference evidence="10" key="2">
    <citation type="journal article" date="2017" name="Nat. Plants">
        <title>The Aegilops tauschii genome reveals multiple impacts of transposons.</title>
        <authorList>
            <person name="Zhao G."/>
            <person name="Zou C."/>
            <person name="Li K."/>
            <person name="Wang K."/>
            <person name="Li T."/>
            <person name="Gao L."/>
            <person name="Zhang X."/>
            <person name="Wang H."/>
            <person name="Yang Z."/>
            <person name="Liu X."/>
            <person name="Jiang W."/>
            <person name="Mao L."/>
            <person name="Kong X."/>
            <person name="Jiao Y."/>
            <person name="Jia J."/>
        </authorList>
    </citation>
    <scope>NUCLEOTIDE SEQUENCE [LARGE SCALE GENOMIC DNA]</scope>
    <source>
        <strain evidence="10">cv. AL8/78</strain>
    </source>
</reference>
<feature type="compositionally biased region" description="Polar residues" evidence="6">
    <location>
        <begin position="420"/>
        <end position="432"/>
    </location>
</feature>
<reference evidence="9" key="5">
    <citation type="journal article" date="2021" name="G3 (Bethesda)">
        <title>Aegilops tauschii genome assembly Aet v5.0 features greater sequence contiguity and improved annotation.</title>
        <authorList>
            <person name="Wang L."/>
            <person name="Zhu T."/>
            <person name="Rodriguez J.C."/>
            <person name="Deal K.R."/>
            <person name="Dubcovsky J."/>
            <person name="McGuire P.E."/>
            <person name="Lux T."/>
            <person name="Spannagl M."/>
            <person name="Mayer K.F.X."/>
            <person name="Baldrich P."/>
            <person name="Meyers B.C."/>
            <person name="Huo N."/>
            <person name="Gu Y.Q."/>
            <person name="Zhou H."/>
            <person name="Devos K.M."/>
            <person name="Bennetzen J.L."/>
            <person name="Unver T."/>
            <person name="Budak H."/>
            <person name="Gulick P.J."/>
            <person name="Galiba G."/>
            <person name="Kalapos B."/>
            <person name="Nelson D.R."/>
            <person name="Li P."/>
            <person name="You F.M."/>
            <person name="Luo M.C."/>
            <person name="Dvorak J."/>
        </authorList>
    </citation>
    <scope>NUCLEOTIDE SEQUENCE [LARGE SCALE GENOMIC DNA]</scope>
    <source>
        <strain evidence="9">cv. AL8/78</strain>
    </source>
</reference>